<feature type="signal peptide" evidence="1">
    <location>
        <begin position="1"/>
        <end position="21"/>
    </location>
</feature>
<evidence type="ECO:0000313" key="2">
    <source>
        <dbReference type="EMBL" id="CAE7041083.1"/>
    </source>
</evidence>
<proteinExistence type="predicted"/>
<feature type="chain" id="PRO_5032477108" evidence="1">
    <location>
        <begin position="22"/>
        <end position="207"/>
    </location>
</feature>
<comment type="caution">
    <text evidence="2">The sequence shown here is derived from an EMBL/GenBank/DDBJ whole genome shotgun (WGS) entry which is preliminary data.</text>
</comment>
<keyword evidence="3" id="KW-1185">Reference proteome</keyword>
<keyword evidence="1" id="KW-0732">Signal</keyword>
<dbReference type="AlphaFoldDB" id="A0A812IPH6"/>
<dbReference type="OrthoDB" id="414313at2759"/>
<evidence type="ECO:0000256" key="1">
    <source>
        <dbReference type="SAM" id="SignalP"/>
    </source>
</evidence>
<name>A0A812IPH6_9DINO</name>
<dbReference type="EMBL" id="CAJNDS010000301">
    <property type="protein sequence ID" value="CAE7041083.1"/>
    <property type="molecule type" value="Genomic_DNA"/>
</dbReference>
<organism evidence="2 3">
    <name type="scientific">Symbiodinium natans</name>
    <dbReference type="NCBI Taxonomy" id="878477"/>
    <lineage>
        <taxon>Eukaryota</taxon>
        <taxon>Sar</taxon>
        <taxon>Alveolata</taxon>
        <taxon>Dinophyceae</taxon>
        <taxon>Suessiales</taxon>
        <taxon>Symbiodiniaceae</taxon>
        <taxon>Symbiodinium</taxon>
    </lineage>
</organism>
<accession>A0A812IPH6</accession>
<evidence type="ECO:0000313" key="3">
    <source>
        <dbReference type="Proteomes" id="UP000604046"/>
    </source>
</evidence>
<protein>
    <submittedName>
        <fullName evidence="2">Invs protein</fullName>
    </submittedName>
</protein>
<sequence>MGDAFGQQCLLLAWAHIEAAACEEGAAGNLCWERNEITHAMEKAGFSFEQFSRKPDHFPCFCQEYAELRSSNPTAMDVDTVDALTFVRLLALLREKFYESGTGAGADALEAMGLNIREAVRCVEVETGIHLGRAKSVNRLRNAFRHQTARRHALAPKRANQIAKTINDASPCTVEEFLTLASELSGVSLTREELLEDYAVARTGSRP</sequence>
<gene>
    <name evidence="2" type="primary">Invs</name>
    <name evidence="2" type="ORF">SNAT2548_LOCUS4837</name>
</gene>
<dbReference type="Proteomes" id="UP000604046">
    <property type="component" value="Unassembled WGS sequence"/>
</dbReference>
<reference evidence="2" key="1">
    <citation type="submission" date="2021-02" db="EMBL/GenBank/DDBJ databases">
        <authorList>
            <person name="Dougan E. K."/>
            <person name="Rhodes N."/>
            <person name="Thang M."/>
            <person name="Chan C."/>
        </authorList>
    </citation>
    <scope>NUCLEOTIDE SEQUENCE</scope>
</reference>